<dbReference type="PROSITE" id="PS51257">
    <property type="entry name" value="PROKAR_LIPOPROTEIN"/>
    <property type="match status" value="1"/>
</dbReference>
<dbReference type="EMBL" id="JAIQCV010000011">
    <property type="protein sequence ID" value="KAH1046058.1"/>
    <property type="molecule type" value="Genomic_DNA"/>
</dbReference>
<evidence type="ECO:0000256" key="1">
    <source>
        <dbReference type="SAM" id="MobiDB-lite"/>
    </source>
</evidence>
<protein>
    <submittedName>
        <fullName evidence="2">Uncharacterized protein</fullName>
    </submittedName>
</protein>
<evidence type="ECO:0000313" key="2">
    <source>
        <dbReference type="EMBL" id="KAH1046058.1"/>
    </source>
</evidence>
<keyword evidence="3" id="KW-1185">Reference proteome</keyword>
<accession>A0A9D3UJ07</accession>
<proteinExistence type="predicted"/>
<evidence type="ECO:0000313" key="3">
    <source>
        <dbReference type="Proteomes" id="UP000828251"/>
    </source>
</evidence>
<gene>
    <name evidence="2" type="ORF">J1N35_036842</name>
</gene>
<feature type="region of interest" description="Disordered" evidence="1">
    <location>
        <begin position="1"/>
        <end position="23"/>
    </location>
</feature>
<dbReference type="AlphaFoldDB" id="A0A9D3UJ07"/>
<reference evidence="2 3" key="1">
    <citation type="journal article" date="2021" name="Plant Biotechnol. J.">
        <title>Multi-omics assisted identification of the key and species-specific regulatory components of drought-tolerant mechanisms in Gossypium stocksii.</title>
        <authorList>
            <person name="Yu D."/>
            <person name="Ke L."/>
            <person name="Zhang D."/>
            <person name="Wu Y."/>
            <person name="Sun Y."/>
            <person name="Mei J."/>
            <person name="Sun J."/>
            <person name="Sun Y."/>
        </authorList>
    </citation>
    <scope>NUCLEOTIDE SEQUENCE [LARGE SCALE GENOMIC DNA]</scope>
    <source>
        <strain evidence="3">cv. E1</strain>
        <tissue evidence="2">Leaf</tissue>
    </source>
</reference>
<dbReference type="Proteomes" id="UP000828251">
    <property type="component" value="Unassembled WGS sequence"/>
</dbReference>
<name>A0A9D3UJ07_9ROSI</name>
<sequence length="99" mass="11262">MFLNRRSSRVQGPQGMWTTSCGKWSNTSERWTLRMMPLRQGITELTVGMAEVESFVELGPTKEKFKLSEPNGKGNGETNHEKDKEGHNDDSNSTDSKWQ</sequence>
<feature type="compositionally biased region" description="Basic and acidic residues" evidence="1">
    <location>
        <begin position="78"/>
        <end position="90"/>
    </location>
</feature>
<organism evidence="2 3">
    <name type="scientific">Gossypium stocksii</name>
    <dbReference type="NCBI Taxonomy" id="47602"/>
    <lineage>
        <taxon>Eukaryota</taxon>
        <taxon>Viridiplantae</taxon>
        <taxon>Streptophyta</taxon>
        <taxon>Embryophyta</taxon>
        <taxon>Tracheophyta</taxon>
        <taxon>Spermatophyta</taxon>
        <taxon>Magnoliopsida</taxon>
        <taxon>eudicotyledons</taxon>
        <taxon>Gunneridae</taxon>
        <taxon>Pentapetalae</taxon>
        <taxon>rosids</taxon>
        <taxon>malvids</taxon>
        <taxon>Malvales</taxon>
        <taxon>Malvaceae</taxon>
        <taxon>Malvoideae</taxon>
        <taxon>Gossypium</taxon>
    </lineage>
</organism>
<comment type="caution">
    <text evidence="2">The sequence shown here is derived from an EMBL/GenBank/DDBJ whole genome shotgun (WGS) entry which is preliminary data.</text>
</comment>
<feature type="region of interest" description="Disordered" evidence="1">
    <location>
        <begin position="60"/>
        <end position="99"/>
    </location>
</feature>